<evidence type="ECO:0000256" key="2">
    <source>
        <dbReference type="ARBA" id="ARBA00022801"/>
    </source>
</evidence>
<evidence type="ECO:0000256" key="1">
    <source>
        <dbReference type="ARBA" id="ARBA00005622"/>
    </source>
</evidence>
<reference evidence="3 4" key="1">
    <citation type="journal article" date="2019" name="Microbiol. Resour. Announc.">
        <title>Complete Genome Sequence of Halomonas sulfidaeris Strain Esulfide1 Isolated from a Metal Sulfide Rock at a Depth of 2,200 Meters, Obtained Using Nanopore Sequencing.</title>
        <authorList>
            <person name="Saito M."/>
            <person name="Nishigata A."/>
            <person name="Galipon J."/>
            <person name="Arakawa K."/>
        </authorList>
    </citation>
    <scope>NUCLEOTIDE SEQUENCE [LARGE SCALE GENOMIC DNA]</scope>
    <source>
        <strain evidence="3 4">ATCC BAA-803</strain>
    </source>
</reference>
<organism evidence="3 4">
    <name type="scientific">Vreelandella sulfidaeris</name>
    <dbReference type="NCBI Taxonomy" id="115553"/>
    <lineage>
        <taxon>Bacteria</taxon>
        <taxon>Pseudomonadati</taxon>
        <taxon>Pseudomonadota</taxon>
        <taxon>Gammaproteobacteria</taxon>
        <taxon>Oceanospirillales</taxon>
        <taxon>Halomonadaceae</taxon>
        <taxon>Vreelandella</taxon>
    </lineage>
</organism>
<comment type="similarity">
    <text evidence="1">Belongs to the esterase D family.</text>
</comment>
<keyword evidence="2" id="KW-0378">Hydrolase</keyword>
<dbReference type="InterPro" id="IPR052558">
    <property type="entry name" value="Siderophore_Hydrolase_D"/>
</dbReference>
<dbReference type="Gene3D" id="3.40.50.1820">
    <property type="entry name" value="alpha/beta hydrolase"/>
    <property type="match status" value="1"/>
</dbReference>
<dbReference type="InterPro" id="IPR029058">
    <property type="entry name" value="AB_hydrolase_fold"/>
</dbReference>
<accession>A0A455U675</accession>
<protein>
    <recommendedName>
        <fullName evidence="5">Esterase</fullName>
    </recommendedName>
</protein>
<dbReference type="PANTHER" id="PTHR40841">
    <property type="entry name" value="SIDEROPHORE TRIACETYLFUSARININE C ESTERASE"/>
    <property type="match status" value="1"/>
</dbReference>
<dbReference type="Proteomes" id="UP000320231">
    <property type="component" value="Chromosome"/>
</dbReference>
<dbReference type="Pfam" id="PF00756">
    <property type="entry name" value="Esterase"/>
    <property type="match status" value="1"/>
</dbReference>
<evidence type="ECO:0000313" key="3">
    <source>
        <dbReference type="EMBL" id="BBI61027.1"/>
    </source>
</evidence>
<dbReference type="SUPFAM" id="SSF53474">
    <property type="entry name" value="alpha/beta-Hydrolases"/>
    <property type="match status" value="1"/>
</dbReference>
<dbReference type="GO" id="GO:0016788">
    <property type="term" value="F:hydrolase activity, acting on ester bonds"/>
    <property type="evidence" value="ECO:0007669"/>
    <property type="project" value="TreeGrafter"/>
</dbReference>
<proteinExistence type="inferred from homology"/>
<name>A0A455U675_9GAMM</name>
<evidence type="ECO:0008006" key="5">
    <source>
        <dbReference type="Google" id="ProtNLM"/>
    </source>
</evidence>
<gene>
    <name evidence="3" type="ORF">HSBAA_23330</name>
</gene>
<dbReference type="EMBL" id="AP019514">
    <property type="protein sequence ID" value="BBI61027.1"/>
    <property type="molecule type" value="Genomic_DNA"/>
</dbReference>
<sequence>MLPTGNVAENDFQQRPHGGADRFLSFIEGHLKPEINRRFAINTEQEAIFGHSLGGLFVLHALLTQPSSFDRYIAISPSLWWYGERPLASLAQQTLIASCHTQWHSPTDRVGELEQPASGDVVTPRDRRMQARAMVDNAQSVAEWLSTQQRNLEVGFTLFLAKPTVASCGPPPVRRLNFWALSKQF</sequence>
<dbReference type="KEGG" id="hsr:HSBAA_23330"/>
<dbReference type="AlphaFoldDB" id="A0A455U675"/>
<evidence type="ECO:0000313" key="4">
    <source>
        <dbReference type="Proteomes" id="UP000320231"/>
    </source>
</evidence>
<dbReference type="PANTHER" id="PTHR40841:SF2">
    <property type="entry name" value="SIDEROPHORE-DEGRADING ESTERASE (EUROFUNG)"/>
    <property type="match status" value="1"/>
</dbReference>
<dbReference type="InterPro" id="IPR000801">
    <property type="entry name" value="Esterase-like"/>
</dbReference>